<dbReference type="EMBL" id="SJPQ01000003">
    <property type="protein sequence ID" value="TWT87571.1"/>
    <property type="molecule type" value="Genomic_DNA"/>
</dbReference>
<evidence type="ECO:0000259" key="2">
    <source>
        <dbReference type="Pfam" id="PF12697"/>
    </source>
</evidence>
<keyword evidence="3" id="KW-0378">Hydrolase</keyword>
<comment type="caution">
    <text evidence="3">The sequence shown here is derived from an EMBL/GenBank/DDBJ whole genome shotgun (WGS) entry which is preliminary data.</text>
</comment>
<feature type="region of interest" description="Disordered" evidence="1">
    <location>
        <begin position="708"/>
        <end position="740"/>
    </location>
</feature>
<accession>A0A5C5ZL91</accession>
<dbReference type="Pfam" id="PF12697">
    <property type="entry name" value="Abhydrolase_6"/>
    <property type="match status" value="1"/>
</dbReference>
<dbReference type="Gene3D" id="3.40.50.1820">
    <property type="entry name" value="alpha/beta hydrolase"/>
    <property type="match status" value="1"/>
</dbReference>
<proteinExistence type="predicted"/>
<dbReference type="Proteomes" id="UP000315440">
    <property type="component" value="Unassembled WGS sequence"/>
</dbReference>
<reference evidence="3 4" key="1">
    <citation type="submission" date="2019-02" db="EMBL/GenBank/DDBJ databases">
        <title>Deep-cultivation of Planctomycetes and their phenomic and genomic characterization uncovers novel biology.</title>
        <authorList>
            <person name="Wiegand S."/>
            <person name="Jogler M."/>
            <person name="Boedeker C."/>
            <person name="Pinto D."/>
            <person name="Vollmers J."/>
            <person name="Rivas-Marin E."/>
            <person name="Kohn T."/>
            <person name="Peeters S.H."/>
            <person name="Heuer A."/>
            <person name="Rast P."/>
            <person name="Oberbeckmann S."/>
            <person name="Bunk B."/>
            <person name="Jeske O."/>
            <person name="Meyerdierks A."/>
            <person name="Storesund J.E."/>
            <person name="Kallscheuer N."/>
            <person name="Luecker S."/>
            <person name="Lage O.M."/>
            <person name="Pohl T."/>
            <person name="Merkel B.J."/>
            <person name="Hornburger P."/>
            <person name="Mueller R.-W."/>
            <person name="Bruemmer F."/>
            <person name="Labrenz M."/>
            <person name="Spormann A.M."/>
            <person name="Op Den Camp H."/>
            <person name="Overmann J."/>
            <person name="Amann R."/>
            <person name="Jetten M.S.M."/>
            <person name="Mascher T."/>
            <person name="Medema M.H."/>
            <person name="Devos D.P."/>
            <person name="Kaster A.-K."/>
            <person name="Ovreas L."/>
            <person name="Rohde M."/>
            <person name="Galperin M.Y."/>
            <person name="Jogler C."/>
        </authorList>
    </citation>
    <scope>NUCLEOTIDE SEQUENCE [LARGE SCALE GENOMIC DNA]</scope>
    <source>
        <strain evidence="3 4">Mal64</strain>
    </source>
</reference>
<organism evidence="3 4">
    <name type="scientific">Pseudobythopirellula maris</name>
    <dbReference type="NCBI Taxonomy" id="2527991"/>
    <lineage>
        <taxon>Bacteria</taxon>
        <taxon>Pseudomonadati</taxon>
        <taxon>Planctomycetota</taxon>
        <taxon>Planctomycetia</taxon>
        <taxon>Pirellulales</taxon>
        <taxon>Lacipirellulaceae</taxon>
        <taxon>Pseudobythopirellula</taxon>
    </lineage>
</organism>
<evidence type="ECO:0000313" key="4">
    <source>
        <dbReference type="Proteomes" id="UP000315440"/>
    </source>
</evidence>
<dbReference type="AlphaFoldDB" id="A0A5C5ZL91"/>
<keyword evidence="4" id="KW-1185">Reference proteome</keyword>
<dbReference type="GO" id="GO:0016787">
    <property type="term" value="F:hydrolase activity"/>
    <property type="evidence" value="ECO:0007669"/>
    <property type="project" value="UniProtKB-KW"/>
</dbReference>
<evidence type="ECO:0000313" key="3">
    <source>
        <dbReference type="EMBL" id="TWT87571.1"/>
    </source>
</evidence>
<sequence length="740" mass="80940">MLLAALLLAAPLVGCASQEQWIRPRSNSSHYVAIDPGRFFGHHDTLAPATLALLERKGLAGELSGDRFTLIHRLEAAAADEPLQDRERALSDLAYVSARNASHLESGQSLYSEALLHAHRCVKDASKSLKGGQTTLEFREATAIYNRAMRAWLAGLSGEDGLPAGARGPVPLPGRDCLYETVLMAQGWGPSDLDRYEFAGDYEIDGLKNHYSSEGLGAPLIAIRAPQDESLPSERFYPKKLCFPLTAYVRVVEPGDTTTLTQVAHQEPQGDLAYPDPLTTQHGQVRYVVELRDPTEAALAPIGGKVAPLATDLSTPLAYFLSQPEFREREISTIGLLNPGSVEKLQGVYLLERFDPDKIPVVLVHGLWSSPVTWMEMYNDLRSDPRIRDRFQFWFYLYPTGKPFWITAQQMREDLTGLRRSFDPSHAAPALDQMVLVGHSMGGLVSRLQTVDSGDRFWRLISDRNFEELVADEPTKSQLNDQYFFRPNPSVRRVVTIGTPHRGSEYSNGFTRWLGNKLIAAPMNLMARRRELFRDNPGFFNTKMAARHMTSIDSLSPNSPVLPALLDATPAPWVSYHNIIGRLEHEGVSKLYSEPGDGVVSLDSARLDGLPHLESQIYVPAEHVAIHRHDNSIAEVRRILLAHSHALQTLPYGATSAAAKLDQPHPMAPPTPGQGVRLTSVAVPESVAYETAGPQTNTPKTITGGVKQAGAAAYSSSASAGVPSPGGAGQALFGAPPSVR</sequence>
<feature type="compositionally biased region" description="Low complexity" evidence="1">
    <location>
        <begin position="708"/>
        <end position="723"/>
    </location>
</feature>
<evidence type="ECO:0000256" key="1">
    <source>
        <dbReference type="SAM" id="MobiDB-lite"/>
    </source>
</evidence>
<feature type="domain" description="AB hydrolase-1" evidence="2">
    <location>
        <begin position="361"/>
        <end position="573"/>
    </location>
</feature>
<name>A0A5C5ZL91_9BACT</name>
<gene>
    <name evidence="3" type="ORF">Mal64_31130</name>
</gene>
<dbReference type="SUPFAM" id="SSF53474">
    <property type="entry name" value="alpha/beta-Hydrolases"/>
    <property type="match status" value="1"/>
</dbReference>
<dbReference type="InterPro" id="IPR000073">
    <property type="entry name" value="AB_hydrolase_1"/>
</dbReference>
<protein>
    <submittedName>
        <fullName evidence="3">Alpha/beta hydrolase family protein</fullName>
    </submittedName>
</protein>
<dbReference type="InterPro" id="IPR029058">
    <property type="entry name" value="AB_hydrolase_fold"/>
</dbReference>